<keyword evidence="3" id="KW-0808">Transferase</keyword>
<dbReference type="Gene3D" id="1.10.132.60">
    <property type="entry name" value="DNA polymerase family B, C-terminal domain"/>
    <property type="match status" value="1"/>
</dbReference>
<dbReference type="GO" id="GO:0003677">
    <property type="term" value="F:DNA binding"/>
    <property type="evidence" value="ECO:0007669"/>
    <property type="project" value="UniProtKB-KW"/>
</dbReference>
<dbReference type="Gene3D" id="3.30.420.10">
    <property type="entry name" value="Ribonuclease H-like superfamily/Ribonuclease H"/>
    <property type="match status" value="1"/>
</dbReference>
<dbReference type="InterPro" id="IPR036397">
    <property type="entry name" value="RNaseH_sf"/>
</dbReference>
<organism evidence="10">
    <name type="scientific">mine drainage metagenome</name>
    <dbReference type="NCBI Taxonomy" id="410659"/>
    <lineage>
        <taxon>unclassified sequences</taxon>
        <taxon>metagenomes</taxon>
        <taxon>ecological metagenomes</taxon>
    </lineage>
</organism>
<dbReference type="InterPro" id="IPR012337">
    <property type="entry name" value="RNaseH-like_sf"/>
</dbReference>
<dbReference type="AlphaFoldDB" id="T1AWS6"/>
<dbReference type="SMART" id="SM00486">
    <property type="entry name" value="POLBc"/>
    <property type="match status" value="1"/>
</dbReference>
<keyword evidence="5" id="KW-0239">DNA-directed DNA polymerase</keyword>
<dbReference type="InterPro" id="IPR043502">
    <property type="entry name" value="DNA/RNA_pol_sf"/>
</dbReference>
<dbReference type="Gene3D" id="3.90.1600.10">
    <property type="entry name" value="Palm domain of DNA polymerase"/>
    <property type="match status" value="1"/>
</dbReference>
<dbReference type="EMBL" id="AUZY01008678">
    <property type="protein sequence ID" value="EQD45139.1"/>
    <property type="molecule type" value="Genomic_DNA"/>
</dbReference>
<evidence type="ECO:0000256" key="2">
    <source>
        <dbReference type="ARBA" id="ARBA00012417"/>
    </source>
</evidence>
<dbReference type="GO" id="GO:0003887">
    <property type="term" value="F:DNA-directed DNA polymerase activity"/>
    <property type="evidence" value="ECO:0007669"/>
    <property type="project" value="UniProtKB-KW"/>
</dbReference>
<evidence type="ECO:0000259" key="9">
    <source>
        <dbReference type="Pfam" id="PF00136"/>
    </source>
</evidence>
<dbReference type="PANTHER" id="PTHR10322">
    <property type="entry name" value="DNA POLYMERASE CATALYTIC SUBUNIT"/>
    <property type="match status" value="1"/>
</dbReference>
<dbReference type="InterPro" id="IPR042087">
    <property type="entry name" value="DNA_pol_B_thumb"/>
</dbReference>
<dbReference type="InterPro" id="IPR050240">
    <property type="entry name" value="DNA_pol_type-B"/>
</dbReference>
<dbReference type="InterPro" id="IPR006172">
    <property type="entry name" value="DNA-dir_DNA_pol_B"/>
</dbReference>
<name>T1AWS6_9ZZZZ</name>
<dbReference type="InterPro" id="IPR006134">
    <property type="entry name" value="DNA-dir_DNA_pol_B_multi_dom"/>
</dbReference>
<dbReference type="EC" id="2.7.7.7" evidence="2"/>
<dbReference type="Gene3D" id="1.10.287.690">
    <property type="entry name" value="Helix hairpin bin"/>
    <property type="match status" value="1"/>
</dbReference>
<sequence>MSVEADAWLLDITEHPDGRSVDLWTKDRQTDRVSRRSEPFRPPFYVLGSRSDLVDLERQLSSHPEVDSVASSHQRPSLFEERRRRMLSVVPARNPLRRQLARTIDAIGEFHRFTLYDVDLTPPQLYHLTHDLYPFAPVRAGAGPLVVIEPPEVLEYDAPPMRIVPLEIRFDGTPRRQRIPSAEARIRSVRIGETILEGPEPDLLRALAAEVARVDPDVIRTDGGDSLDLPWIYRRAEAAGLSASEIALGRIPVPFRPEREGRSYTTYGRVVHQAASFDLPGRFHIDRENSFLFEDTDFDGLIDAARLSRLSLQTIARQSPGTCFTAMEIAQALQLGVRVPWKKNRPERFRSGAHLVLADRGGAILQPPVGVHDRVEEFDFVSLFPQIMITKNLSAETLDCRCCPESPRIAPGLGYRSCSRRVGLIPRTLHPLVRRRLAYKATMRRRGIPANERARLARRVKMLKWILVTAFGYQGYRNARFGRIECHEAINAYAREVMADLSHAGEEIGYRTLHGIVDSLWVQPRRGETEPDPEAFAERMSERLELPLSYEGRYRWIVFLPATTHGFGVPNRYYGRYVSGAFKLRGIGGRRHDTTALVRRFETEALQMLGEASDAPGVRARVPRALARADRFAARLREGAWPLEELLITHHIGTALEAHRSFRDETSALRQLAALGLARAPGESVRYVILDRSSRSWRDRARVAETMTGEERYDVGAYLEILARGVETLLAPFGIDRATLRVRWGIPAERERSPYASGSDPDQQLLASQGGSPTF</sequence>
<proteinExistence type="inferred from homology"/>
<evidence type="ECO:0000256" key="5">
    <source>
        <dbReference type="ARBA" id="ARBA00022932"/>
    </source>
</evidence>
<feature type="compositionally biased region" description="Polar residues" evidence="8">
    <location>
        <begin position="760"/>
        <end position="775"/>
    </location>
</feature>
<keyword evidence="4" id="KW-0548">Nucleotidyltransferase</keyword>
<evidence type="ECO:0000313" key="10">
    <source>
        <dbReference type="EMBL" id="EQD45139.1"/>
    </source>
</evidence>
<reference evidence="10" key="1">
    <citation type="submission" date="2013-08" db="EMBL/GenBank/DDBJ databases">
        <authorList>
            <person name="Mendez C."/>
            <person name="Richter M."/>
            <person name="Ferrer M."/>
            <person name="Sanchez J."/>
        </authorList>
    </citation>
    <scope>NUCLEOTIDE SEQUENCE</scope>
</reference>
<evidence type="ECO:0000256" key="4">
    <source>
        <dbReference type="ARBA" id="ARBA00022695"/>
    </source>
</evidence>
<dbReference type="GO" id="GO:0000166">
    <property type="term" value="F:nucleotide binding"/>
    <property type="evidence" value="ECO:0007669"/>
    <property type="project" value="InterPro"/>
</dbReference>
<comment type="catalytic activity">
    <reaction evidence="7">
        <text>DNA(n) + a 2'-deoxyribonucleoside 5'-triphosphate = DNA(n+1) + diphosphate</text>
        <dbReference type="Rhea" id="RHEA:22508"/>
        <dbReference type="Rhea" id="RHEA-COMP:17339"/>
        <dbReference type="Rhea" id="RHEA-COMP:17340"/>
        <dbReference type="ChEBI" id="CHEBI:33019"/>
        <dbReference type="ChEBI" id="CHEBI:61560"/>
        <dbReference type="ChEBI" id="CHEBI:173112"/>
        <dbReference type="EC" id="2.7.7.7"/>
    </reaction>
</comment>
<dbReference type="InterPro" id="IPR023211">
    <property type="entry name" value="DNA_pol_palm_dom_sf"/>
</dbReference>
<feature type="domain" description="DNA-directed DNA polymerase family B multifunctional" evidence="9">
    <location>
        <begin position="360"/>
        <end position="503"/>
    </location>
</feature>
<evidence type="ECO:0000256" key="1">
    <source>
        <dbReference type="ARBA" id="ARBA00005755"/>
    </source>
</evidence>
<dbReference type="PANTHER" id="PTHR10322:SF23">
    <property type="entry name" value="DNA POLYMERASE DELTA CATALYTIC SUBUNIT"/>
    <property type="match status" value="1"/>
</dbReference>
<evidence type="ECO:0000256" key="7">
    <source>
        <dbReference type="ARBA" id="ARBA00049244"/>
    </source>
</evidence>
<reference evidence="10" key="2">
    <citation type="journal article" date="2014" name="ISME J.">
        <title>Microbial stratification in low pH oxic and suboxic macroscopic growths along an acid mine drainage.</title>
        <authorList>
            <person name="Mendez-Garcia C."/>
            <person name="Mesa V."/>
            <person name="Sprenger R.R."/>
            <person name="Richter M."/>
            <person name="Diez M.S."/>
            <person name="Solano J."/>
            <person name="Bargiela R."/>
            <person name="Golyshina O.V."/>
            <person name="Manteca A."/>
            <person name="Ramos J.L."/>
            <person name="Gallego J.R."/>
            <person name="Llorente I."/>
            <person name="Martins Dos Santos V.A."/>
            <person name="Jensen O.N."/>
            <person name="Pelaez A.I."/>
            <person name="Sanchez J."/>
            <person name="Ferrer M."/>
        </authorList>
    </citation>
    <scope>NUCLEOTIDE SEQUENCE</scope>
</reference>
<dbReference type="Pfam" id="PF00136">
    <property type="entry name" value="DNA_pol_B"/>
    <property type="match status" value="1"/>
</dbReference>
<keyword evidence="6" id="KW-0238">DNA-binding</keyword>
<gene>
    <name evidence="10" type="ORF">B1B_13195</name>
</gene>
<dbReference type="SUPFAM" id="SSF56672">
    <property type="entry name" value="DNA/RNA polymerases"/>
    <property type="match status" value="1"/>
</dbReference>
<comment type="caution">
    <text evidence="10">The sequence shown here is derived from an EMBL/GenBank/DDBJ whole genome shotgun (WGS) entry which is preliminary data.</text>
</comment>
<comment type="similarity">
    <text evidence="1">Belongs to the DNA polymerase type-B family.</text>
</comment>
<dbReference type="GO" id="GO:0006261">
    <property type="term" value="P:DNA-templated DNA replication"/>
    <property type="evidence" value="ECO:0007669"/>
    <property type="project" value="TreeGrafter"/>
</dbReference>
<feature type="region of interest" description="Disordered" evidence="8">
    <location>
        <begin position="751"/>
        <end position="775"/>
    </location>
</feature>
<accession>T1AWS6</accession>
<evidence type="ECO:0000256" key="3">
    <source>
        <dbReference type="ARBA" id="ARBA00022679"/>
    </source>
</evidence>
<dbReference type="SUPFAM" id="SSF53098">
    <property type="entry name" value="Ribonuclease H-like"/>
    <property type="match status" value="1"/>
</dbReference>
<protein>
    <recommendedName>
        <fullName evidence="2">DNA-directed DNA polymerase</fullName>
        <ecNumber evidence="2">2.7.7.7</ecNumber>
    </recommendedName>
</protein>
<evidence type="ECO:0000256" key="8">
    <source>
        <dbReference type="SAM" id="MobiDB-lite"/>
    </source>
</evidence>
<evidence type="ECO:0000256" key="6">
    <source>
        <dbReference type="ARBA" id="ARBA00023125"/>
    </source>
</evidence>